<proteinExistence type="predicted"/>
<gene>
    <name evidence="2" type="ORF">ACH5RR_020986</name>
</gene>
<keyword evidence="3" id="KW-1185">Reference proteome</keyword>
<evidence type="ECO:0000256" key="1">
    <source>
        <dbReference type="SAM" id="MobiDB-lite"/>
    </source>
</evidence>
<name>A0ABD2ZG14_9GENT</name>
<comment type="caution">
    <text evidence="2">The sequence shown here is derived from an EMBL/GenBank/DDBJ whole genome shotgun (WGS) entry which is preliminary data.</text>
</comment>
<dbReference type="AlphaFoldDB" id="A0ABD2ZG14"/>
<evidence type="ECO:0000313" key="2">
    <source>
        <dbReference type="EMBL" id="KAL3518397.1"/>
    </source>
</evidence>
<organism evidence="2 3">
    <name type="scientific">Cinchona calisaya</name>
    <dbReference type="NCBI Taxonomy" id="153742"/>
    <lineage>
        <taxon>Eukaryota</taxon>
        <taxon>Viridiplantae</taxon>
        <taxon>Streptophyta</taxon>
        <taxon>Embryophyta</taxon>
        <taxon>Tracheophyta</taxon>
        <taxon>Spermatophyta</taxon>
        <taxon>Magnoliopsida</taxon>
        <taxon>eudicotyledons</taxon>
        <taxon>Gunneridae</taxon>
        <taxon>Pentapetalae</taxon>
        <taxon>asterids</taxon>
        <taxon>lamiids</taxon>
        <taxon>Gentianales</taxon>
        <taxon>Rubiaceae</taxon>
        <taxon>Cinchonoideae</taxon>
        <taxon>Cinchoneae</taxon>
        <taxon>Cinchona</taxon>
    </lineage>
</organism>
<protein>
    <submittedName>
        <fullName evidence="2">Uncharacterized protein</fullName>
    </submittedName>
</protein>
<feature type="compositionally biased region" description="Polar residues" evidence="1">
    <location>
        <begin position="1"/>
        <end position="12"/>
    </location>
</feature>
<dbReference type="EMBL" id="JBJUIK010000009">
    <property type="protein sequence ID" value="KAL3518397.1"/>
    <property type="molecule type" value="Genomic_DNA"/>
</dbReference>
<reference evidence="2 3" key="1">
    <citation type="submission" date="2024-11" db="EMBL/GenBank/DDBJ databases">
        <title>A near-complete genome assembly of Cinchona calisaya.</title>
        <authorList>
            <person name="Lian D.C."/>
            <person name="Zhao X.W."/>
            <person name="Wei L."/>
        </authorList>
    </citation>
    <scope>NUCLEOTIDE SEQUENCE [LARGE SCALE GENOMIC DNA]</scope>
    <source>
        <tissue evidence="2">Nenye</tissue>
    </source>
</reference>
<feature type="region of interest" description="Disordered" evidence="1">
    <location>
        <begin position="1"/>
        <end position="47"/>
    </location>
</feature>
<sequence length="129" mass="14760">MQTRCQMNTQRIRSPPKRTTCKEEPVNSMPRIGPNTPNIKESKGFDVDRYPGDSLSATFLPRTMFLRCPQFKNRMMKMAQEALKYFNDGHNYEAVDVEKAFGTTALFYVITFKAKKLHAASNANADDDE</sequence>
<evidence type="ECO:0000313" key="3">
    <source>
        <dbReference type="Proteomes" id="UP001630127"/>
    </source>
</evidence>
<dbReference type="Proteomes" id="UP001630127">
    <property type="component" value="Unassembled WGS sequence"/>
</dbReference>
<accession>A0ABD2ZG14</accession>